<name>A0A402AL68_9CHLR</name>
<dbReference type="InterPro" id="IPR016024">
    <property type="entry name" value="ARM-type_fold"/>
</dbReference>
<evidence type="ECO:0008006" key="3">
    <source>
        <dbReference type="Google" id="ProtNLM"/>
    </source>
</evidence>
<proteinExistence type="predicted"/>
<keyword evidence="2" id="KW-1185">Reference proteome</keyword>
<sequence length="144" mass="16015">MFQLLARTVEIDRRRHLPKRGETLPQGEPNIPGSIVYAAVIHACGQIGDSSVIKGVWDATKDIDPYVRTQGLEALKLLDPLGEQSQSKAMAREALYDPRASVVRTASALVLQYKDFEAVPILRYVADTRPDLAYPLQETLKQLT</sequence>
<organism evidence="1 2">
    <name type="scientific">Dictyobacter kobayashii</name>
    <dbReference type="NCBI Taxonomy" id="2014872"/>
    <lineage>
        <taxon>Bacteria</taxon>
        <taxon>Bacillati</taxon>
        <taxon>Chloroflexota</taxon>
        <taxon>Ktedonobacteria</taxon>
        <taxon>Ktedonobacterales</taxon>
        <taxon>Dictyobacteraceae</taxon>
        <taxon>Dictyobacter</taxon>
    </lineage>
</organism>
<accession>A0A402AL68</accession>
<comment type="caution">
    <text evidence="1">The sequence shown here is derived from an EMBL/GenBank/DDBJ whole genome shotgun (WGS) entry which is preliminary data.</text>
</comment>
<dbReference type="Pfam" id="PF13646">
    <property type="entry name" value="HEAT_2"/>
    <property type="match status" value="1"/>
</dbReference>
<protein>
    <recommendedName>
        <fullName evidence="3">HEAT repeat domain-containing protein</fullName>
    </recommendedName>
</protein>
<dbReference type="AlphaFoldDB" id="A0A402AL68"/>
<reference evidence="2" key="1">
    <citation type="submission" date="2018-12" db="EMBL/GenBank/DDBJ databases">
        <title>Tengunoibacter tsumagoiensis gen. nov., sp. nov., Dictyobacter kobayashii sp. nov., D. alpinus sp. nov., and D. joshuensis sp. nov. and description of Dictyobacteraceae fam. nov. within the order Ktedonobacterales isolated from Tengu-no-mugimeshi.</title>
        <authorList>
            <person name="Wang C.M."/>
            <person name="Zheng Y."/>
            <person name="Sakai Y."/>
            <person name="Toyoda A."/>
            <person name="Minakuchi Y."/>
            <person name="Abe K."/>
            <person name="Yokota A."/>
            <person name="Yabe S."/>
        </authorList>
    </citation>
    <scope>NUCLEOTIDE SEQUENCE [LARGE SCALE GENOMIC DNA]</scope>
    <source>
        <strain evidence="2">Uno11</strain>
    </source>
</reference>
<dbReference type="Gene3D" id="1.25.10.10">
    <property type="entry name" value="Leucine-rich Repeat Variant"/>
    <property type="match status" value="1"/>
</dbReference>
<dbReference type="InterPro" id="IPR011989">
    <property type="entry name" value="ARM-like"/>
</dbReference>
<dbReference type="SUPFAM" id="SSF48371">
    <property type="entry name" value="ARM repeat"/>
    <property type="match status" value="1"/>
</dbReference>
<evidence type="ECO:0000313" key="2">
    <source>
        <dbReference type="Proteomes" id="UP000287188"/>
    </source>
</evidence>
<gene>
    <name evidence="1" type="ORF">KDK_36820</name>
</gene>
<dbReference type="Proteomes" id="UP000287188">
    <property type="component" value="Unassembled WGS sequence"/>
</dbReference>
<dbReference type="RefSeq" id="WP_161977437.1">
    <property type="nucleotide sequence ID" value="NZ_BIFS01000001.1"/>
</dbReference>
<evidence type="ECO:0000313" key="1">
    <source>
        <dbReference type="EMBL" id="GCE19882.1"/>
    </source>
</evidence>
<dbReference type="EMBL" id="BIFS01000001">
    <property type="protein sequence ID" value="GCE19882.1"/>
    <property type="molecule type" value="Genomic_DNA"/>
</dbReference>